<evidence type="ECO:0000313" key="2">
    <source>
        <dbReference type="EMBL" id="QJT22997.1"/>
    </source>
</evidence>
<name>A0A6M4YCK6_AERME</name>
<gene>
    <name evidence="2" type="ORF">E4184_17320</name>
</gene>
<evidence type="ECO:0000313" key="3">
    <source>
        <dbReference type="Proteomes" id="UP000501427"/>
    </source>
</evidence>
<feature type="signal peptide" evidence="1">
    <location>
        <begin position="1"/>
        <end position="20"/>
    </location>
</feature>
<keyword evidence="1" id="KW-0732">Signal</keyword>
<accession>A0A6M4YCK6</accession>
<organism evidence="2 3">
    <name type="scientific">Aeromonas media</name>
    <dbReference type="NCBI Taxonomy" id="651"/>
    <lineage>
        <taxon>Bacteria</taxon>
        <taxon>Pseudomonadati</taxon>
        <taxon>Pseudomonadota</taxon>
        <taxon>Gammaproteobacteria</taxon>
        <taxon>Aeromonadales</taxon>
        <taxon>Aeromonadaceae</taxon>
        <taxon>Aeromonas</taxon>
    </lineage>
</organism>
<dbReference type="EMBL" id="CP038441">
    <property type="protein sequence ID" value="QJT22997.1"/>
    <property type="molecule type" value="Genomic_DNA"/>
</dbReference>
<proteinExistence type="predicted"/>
<sequence>MKTKVMILAGCLSLSAHVTAQEQGGWYSWSGPGTQANYSIDVDGGTTLTIVCKDAEPVSMFATIKGKEYGSGERDFKLIVDGNEYLEPPYQLAQFDQFWDQLRQAQTLYITTSRGLTEIPTTGLEVLPASNSPDYSCYTQPNSDEASSHQQTSAGYLTEEEANRVIQAATQEGDIDLDRFAIPATTADMSQTQMGARHLSSTDETQAWYERMWHSVTERLERIYHKLQRTMRTVARIFTA</sequence>
<protein>
    <submittedName>
        <fullName evidence="2">Uncharacterized protein</fullName>
    </submittedName>
</protein>
<dbReference type="AlphaFoldDB" id="A0A6M4YCK6"/>
<evidence type="ECO:0000256" key="1">
    <source>
        <dbReference type="SAM" id="SignalP"/>
    </source>
</evidence>
<feature type="chain" id="PRO_5026819444" evidence="1">
    <location>
        <begin position="21"/>
        <end position="240"/>
    </location>
</feature>
<dbReference type="RefSeq" id="WP_139390253.1">
    <property type="nucleotide sequence ID" value="NZ_CAWPJG010000001.1"/>
</dbReference>
<dbReference type="Proteomes" id="UP000501427">
    <property type="component" value="Chromosome"/>
</dbReference>
<reference evidence="2 3" key="1">
    <citation type="submission" date="2019-03" db="EMBL/GenBank/DDBJ databases">
        <title>Novel transposon Tn6433 accelerates the dissemination of tet(E) in Aeromonas from aerobic biofilm under oxytetracycline stress.</title>
        <authorList>
            <person name="Shi Y."/>
            <person name="Tian Z."/>
            <person name="Zhang Y."/>
            <person name="Zhang H."/>
            <person name="Yang M."/>
        </authorList>
    </citation>
    <scope>NUCLEOTIDE SEQUENCE [LARGE SCALE GENOMIC DNA]</scope>
    <source>
        <strain evidence="2 3">T0.1-19</strain>
    </source>
</reference>